<proteinExistence type="predicted"/>
<gene>
    <name evidence="1" type="primary">ORF67687</name>
</gene>
<sequence length="157" mass="17721">ETVFQEPKKGIVNTEAEDLILREEFLPKVDADLREGIRQCYVGAGHFVLGRHCAVKGKHAQLIDGSLQKKGLPAVRLTIKSVINPITESQLPAWANLALSECLRLRKCKHAHILNILGIGISKQQFHIFYPRMSQYVLKTMVSDAKKEFTIKQLLSF</sequence>
<reference evidence="1" key="1">
    <citation type="submission" date="2014-12" db="EMBL/GenBank/DDBJ databases">
        <title>Insight into the proteome of Arion vulgaris.</title>
        <authorList>
            <person name="Aradska J."/>
            <person name="Bulat T."/>
            <person name="Smidak R."/>
            <person name="Sarate P."/>
            <person name="Gangsoo J."/>
            <person name="Sialana F."/>
            <person name="Bilban M."/>
            <person name="Lubec G."/>
        </authorList>
    </citation>
    <scope>NUCLEOTIDE SEQUENCE</scope>
    <source>
        <tissue evidence="1">Skin</tissue>
    </source>
</reference>
<dbReference type="AlphaFoldDB" id="A0A0B6ZJS4"/>
<feature type="non-terminal residue" evidence="1">
    <location>
        <position position="1"/>
    </location>
</feature>
<dbReference type="EMBL" id="HACG01021908">
    <property type="protein sequence ID" value="CEK68773.1"/>
    <property type="molecule type" value="Transcribed_RNA"/>
</dbReference>
<organism evidence="1">
    <name type="scientific">Arion vulgaris</name>
    <dbReference type="NCBI Taxonomy" id="1028688"/>
    <lineage>
        <taxon>Eukaryota</taxon>
        <taxon>Metazoa</taxon>
        <taxon>Spiralia</taxon>
        <taxon>Lophotrochozoa</taxon>
        <taxon>Mollusca</taxon>
        <taxon>Gastropoda</taxon>
        <taxon>Heterobranchia</taxon>
        <taxon>Euthyneura</taxon>
        <taxon>Panpulmonata</taxon>
        <taxon>Eupulmonata</taxon>
        <taxon>Stylommatophora</taxon>
        <taxon>Helicina</taxon>
        <taxon>Arionoidea</taxon>
        <taxon>Arionidae</taxon>
        <taxon>Arion</taxon>
    </lineage>
</organism>
<evidence type="ECO:0000313" key="1">
    <source>
        <dbReference type="EMBL" id="CEK68773.1"/>
    </source>
</evidence>
<protein>
    <submittedName>
        <fullName evidence="1">Uncharacterized protein</fullName>
    </submittedName>
</protein>
<accession>A0A0B6ZJS4</accession>
<name>A0A0B6ZJS4_9EUPU</name>
<feature type="non-terminal residue" evidence="1">
    <location>
        <position position="157"/>
    </location>
</feature>